<feature type="non-terminal residue" evidence="1">
    <location>
        <position position="1"/>
    </location>
</feature>
<dbReference type="EMBL" id="JABSTQ010011285">
    <property type="protein sequence ID" value="KAG0413171.1"/>
    <property type="molecule type" value="Genomic_DNA"/>
</dbReference>
<keyword evidence="2" id="KW-1185">Reference proteome</keyword>
<evidence type="ECO:0000313" key="2">
    <source>
        <dbReference type="Proteomes" id="UP000805193"/>
    </source>
</evidence>
<gene>
    <name evidence="1" type="ORF">HPB47_009684</name>
</gene>
<protein>
    <submittedName>
        <fullName evidence="1">Uncharacterized protein</fullName>
    </submittedName>
</protein>
<name>A0AC60P173_IXOPE</name>
<accession>A0AC60P173</accession>
<organism evidence="1 2">
    <name type="scientific">Ixodes persulcatus</name>
    <name type="common">Taiga tick</name>
    <dbReference type="NCBI Taxonomy" id="34615"/>
    <lineage>
        <taxon>Eukaryota</taxon>
        <taxon>Metazoa</taxon>
        <taxon>Ecdysozoa</taxon>
        <taxon>Arthropoda</taxon>
        <taxon>Chelicerata</taxon>
        <taxon>Arachnida</taxon>
        <taxon>Acari</taxon>
        <taxon>Parasitiformes</taxon>
        <taxon>Ixodida</taxon>
        <taxon>Ixodoidea</taxon>
        <taxon>Ixodidae</taxon>
        <taxon>Ixodinae</taxon>
        <taxon>Ixodes</taxon>
    </lineage>
</organism>
<sequence>IYVFRVPLGEVAVPVVSAFIENKTQESYEEVPSAVVAISEANGASSDPTS</sequence>
<proteinExistence type="predicted"/>
<evidence type="ECO:0000313" key="1">
    <source>
        <dbReference type="EMBL" id="KAG0413171.1"/>
    </source>
</evidence>
<comment type="caution">
    <text evidence="1">The sequence shown here is derived from an EMBL/GenBank/DDBJ whole genome shotgun (WGS) entry which is preliminary data.</text>
</comment>
<dbReference type="Proteomes" id="UP000805193">
    <property type="component" value="Unassembled WGS sequence"/>
</dbReference>
<reference evidence="1 2" key="1">
    <citation type="journal article" date="2020" name="Cell">
        <title>Large-Scale Comparative Analyses of Tick Genomes Elucidate Their Genetic Diversity and Vector Capacities.</title>
        <authorList>
            <consortium name="Tick Genome and Microbiome Consortium (TIGMIC)"/>
            <person name="Jia N."/>
            <person name="Wang J."/>
            <person name="Shi W."/>
            <person name="Du L."/>
            <person name="Sun Y."/>
            <person name="Zhan W."/>
            <person name="Jiang J.F."/>
            <person name="Wang Q."/>
            <person name="Zhang B."/>
            <person name="Ji P."/>
            <person name="Bell-Sakyi L."/>
            <person name="Cui X.M."/>
            <person name="Yuan T.T."/>
            <person name="Jiang B.G."/>
            <person name="Yang W.F."/>
            <person name="Lam T.T."/>
            <person name="Chang Q.C."/>
            <person name="Ding S.J."/>
            <person name="Wang X.J."/>
            <person name="Zhu J.G."/>
            <person name="Ruan X.D."/>
            <person name="Zhao L."/>
            <person name="Wei J.T."/>
            <person name="Ye R.Z."/>
            <person name="Que T.C."/>
            <person name="Du C.H."/>
            <person name="Zhou Y.H."/>
            <person name="Cheng J.X."/>
            <person name="Dai P.F."/>
            <person name="Guo W.B."/>
            <person name="Han X.H."/>
            <person name="Huang E.J."/>
            <person name="Li L.F."/>
            <person name="Wei W."/>
            <person name="Gao Y.C."/>
            <person name="Liu J.Z."/>
            <person name="Shao H.Z."/>
            <person name="Wang X."/>
            <person name="Wang C.C."/>
            <person name="Yang T.C."/>
            <person name="Huo Q.B."/>
            <person name="Li W."/>
            <person name="Chen H.Y."/>
            <person name="Chen S.E."/>
            <person name="Zhou L.G."/>
            <person name="Ni X.B."/>
            <person name="Tian J.H."/>
            <person name="Sheng Y."/>
            <person name="Liu T."/>
            <person name="Pan Y.S."/>
            <person name="Xia L.Y."/>
            <person name="Li J."/>
            <person name="Zhao F."/>
            <person name="Cao W.C."/>
        </authorList>
    </citation>
    <scope>NUCLEOTIDE SEQUENCE [LARGE SCALE GENOMIC DNA]</scope>
    <source>
        <strain evidence="1">Iper-2018</strain>
    </source>
</reference>